<dbReference type="RefSeq" id="WP_209973678.1">
    <property type="nucleotide sequence ID" value="NZ_JAGGLB010000014.1"/>
</dbReference>
<dbReference type="InterPro" id="IPR050570">
    <property type="entry name" value="Cell_wall_metabolism_enzyme"/>
</dbReference>
<dbReference type="InterPro" id="IPR016047">
    <property type="entry name" value="M23ase_b-sheet_dom"/>
</dbReference>
<accession>A0ABS4IY89</accession>
<dbReference type="Pfam" id="PF01551">
    <property type="entry name" value="Peptidase_M23"/>
    <property type="match status" value="1"/>
</dbReference>
<keyword evidence="2" id="KW-0378">Hydrolase</keyword>
<evidence type="ECO:0000259" key="1">
    <source>
        <dbReference type="Pfam" id="PF01551"/>
    </source>
</evidence>
<evidence type="ECO:0000313" key="3">
    <source>
        <dbReference type="Proteomes" id="UP001519287"/>
    </source>
</evidence>
<dbReference type="GO" id="GO:0016787">
    <property type="term" value="F:hydrolase activity"/>
    <property type="evidence" value="ECO:0007669"/>
    <property type="project" value="UniProtKB-KW"/>
</dbReference>
<protein>
    <submittedName>
        <fullName evidence="2">Murein DD-endopeptidase MepM/ murein hydrolase activator NlpD</fullName>
    </submittedName>
</protein>
<dbReference type="EMBL" id="JAGGLB010000014">
    <property type="protein sequence ID" value="MBP1992558.1"/>
    <property type="molecule type" value="Genomic_DNA"/>
</dbReference>
<dbReference type="Proteomes" id="UP001519287">
    <property type="component" value="Unassembled WGS sequence"/>
</dbReference>
<dbReference type="InterPro" id="IPR011055">
    <property type="entry name" value="Dup_hybrid_motif"/>
</dbReference>
<dbReference type="CDD" id="cd12797">
    <property type="entry name" value="M23_peptidase"/>
    <property type="match status" value="1"/>
</dbReference>
<name>A0ABS4IY89_9BACL</name>
<feature type="domain" description="M23ase beta-sheet core" evidence="1">
    <location>
        <begin position="26"/>
        <end position="124"/>
    </location>
</feature>
<comment type="caution">
    <text evidence="2">The sequence shown here is derived from an EMBL/GenBank/DDBJ whole genome shotgun (WGS) entry which is preliminary data.</text>
</comment>
<gene>
    <name evidence="2" type="ORF">J2Z66_004167</name>
</gene>
<sequence length="230" mass="25604">MNPFEGYRISSPFGWRDSPIKGGREFHTGIDLVKASQSPIYAFVAGEVMHAKLGETGSGLGNYGIVVAIKDPKTGHLHIYAHLDMAVVKVGQKIEIGNMIGRLGNTGQSTGPHLHYEIRKTSSPSFGYIAYRPNNCFEPTAYLQELAPKVPEKVEEEIDMKELDALKKEVVTLKSELKDMEEKQAVTRAPEWFVKEFGKDALTGLVSDPTGDYGFWRNLATTLRIFKTKK</sequence>
<organism evidence="2 3">
    <name type="scientific">Paenibacillus eucommiae</name>
    <dbReference type="NCBI Taxonomy" id="1355755"/>
    <lineage>
        <taxon>Bacteria</taxon>
        <taxon>Bacillati</taxon>
        <taxon>Bacillota</taxon>
        <taxon>Bacilli</taxon>
        <taxon>Bacillales</taxon>
        <taxon>Paenibacillaceae</taxon>
        <taxon>Paenibacillus</taxon>
    </lineage>
</organism>
<keyword evidence="3" id="KW-1185">Reference proteome</keyword>
<dbReference type="SUPFAM" id="SSF51261">
    <property type="entry name" value="Duplicated hybrid motif"/>
    <property type="match status" value="1"/>
</dbReference>
<proteinExistence type="predicted"/>
<dbReference type="PANTHER" id="PTHR21666:SF270">
    <property type="entry name" value="MUREIN HYDROLASE ACTIVATOR ENVC"/>
    <property type="match status" value="1"/>
</dbReference>
<reference evidence="2 3" key="1">
    <citation type="submission" date="2021-03" db="EMBL/GenBank/DDBJ databases">
        <title>Genomic Encyclopedia of Type Strains, Phase IV (KMG-IV): sequencing the most valuable type-strain genomes for metagenomic binning, comparative biology and taxonomic classification.</title>
        <authorList>
            <person name="Goeker M."/>
        </authorList>
    </citation>
    <scope>NUCLEOTIDE SEQUENCE [LARGE SCALE GENOMIC DNA]</scope>
    <source>
        <strain evidence="2 3">DSM 26048</strain>
    </source>
</reference>
<dbReference type="Gene3D" id="2.70.70.10">
    <property type="entry name" value="Glucose Permease (Domain IIA)"/>
    <property type="match status" value="1"/>
</dbReference>
<dbReference type="PANTHER" id="PTHR21666">
    <property type="entry name" value="PEPTIDASE-RELATED"/>
    <property type="match status" value="1"/>
</dbReference>
<evidence type="ECO:0000313" key="2">
    <source>
        <dbReference type="EMBL" id="MBP1992558.1"/>
    </source>
</evidence>